<evidence type="ECO:0000259" key="1">
    <source>
        <dbReference type="Pfam" id="PF01467"/>
    </source>
</evidence>
<proteinExistence type="predicted"/>
<sequence>MTCTNEVMTNRPILEKNVDSVKYVSEETALGMSRKAFERSAKISFFSNIQELLDDENNSNSIVSSNSNILGQYAQSLSKAIGIGCTGAIRSKTPKKGKHQAFIAVNIMNSEGKVVNKTYHLILEKDRREREEEECLISSLILKLLIENSLPHNIKTIAENQQLISEFENSFNSLLFDSEKISEREWTEDCWDFNMEKPLVGLYTFDGVNTFKLGHSESNSILKDENMNYIIFPGSFNPLHIGHVKLMERAREIALSHMNSYQQAVGLQSLFEISVQNVDKKGIDEMTVTQRLEDMKAVTSNFSCIVTKAPLFNQKVTLFNRETKLFIVIGADTAIRIVDKKYYNNSESEMINALLSFKKENCQFLVGGRLDQKEKQHFLTMEKIQVPSGFQDLFVEIPDFRVDISSSELRANTPPSNTH</sequence>
<dbReference type="Proteomes" id="UP000006671">
    <property type="component" value="Unassembled WGS sequence"/>
</dbReference>
<dbReference type="PANTHER" id="PTHR31285:SF0">
    <property type="entry name" value="NICOTINAMIDE MONONUCLEOTIDE ADENYLYLTRANSFERASE"/>
    <property type="match status" value="1"/>
</dbReference>
<dbReference type="eggNOG" id="ENOG502QTA1">
    <property type="taxonomic scope" value="Eukaryota"/>
</dbReference>
<reference evidence="2 3" key="1">
    <citation type="journal article" date="2010" name="Cell">
        <title>The genome of Naegleria gruberi illuminates early eukaryotic versatility.</title>
        <authorList>
            <person name="Fritz-Laylin L.K."/>
            <person name="Prochnik S.E."/>
            <person name="Ginger M.L."/>
            <person name="Dacks J.B."/>
            <person name="Carpenter M.L."/>
            <person name="Field M.C."/>
            <person name="Kuo A."/>
            <person name="Paredez A."/>
            <person name="Chapman J."/>
            <person name="Pham J."/>
            <person name="Shu S."/>
            <person name="Neupane R."/>
            <person name="Cipriano M."/>
            <person name="Mancuso J."/>
            <person name="Tu H."/>
            <person name="Salamov A."/>
            <person name="Lindquist E."/>
            <person name="Shapiro H."/>
            <person name="Lucas S."/>
            <person name="Grigoriev I.V."/>
            <person name="Cande W.Z."/>
            <person name="Fulton C."/>
            <person name="Rokhsar D.S."/>
            <person name="Dawson S.C."/>
        </authorList>
    </citation>
    <scope>NUCLEOTIDE SEQUENCE [LARGE SCALE GENOMIC DNA]</scope>
    <source>
        <strain evidence="2 3">NEG-M</strain>
    </source>
</reference>
<dbReference type="VEuPathDB" id="AmoebaDB:NAEGRDRAFT_67443"/>
<accession>D2VEZ0</accession>
<dbReference type="RefSeq" id="XP_002677430.1">
    <property type="nucleotide sequence ID" value="XM_002677384.1"/>
</dbReference>
<dbReference type="GeneID" id="8856897"/>
<dbReference type="OMA" id="DLCFKVY"/>
<dbReference type="GO" id="GO:0005737">
    <property type="term" value="C:cytoplasm"/>
    <property type="evidence" value="ECO:0007669"/>
    <property type="project" value="TreeGrafter"/>
</dbReference>
<evidence type="ECO:0000313" key="3">
    <source>
        <dbReference type="Proteomes" id="UP000006671"/>
    </source>
</evidence>
<organism evidence="3">
    <name type="scientific">Naegleria gruberi</name>
    <name type="common">Amoeba</name>
    <dbReference type="NCBI Taxonomy" id="5762"/>
    <lineage>
        <taxon>Eukaryota</taxon>
        <taxon>Discoba</taxon>
        <taxon>Heterolobosea</taxon>
        <taxon>Tetramitia</taxon>
        <taxon>Eutetramitia</taxon>
        <taxon>Vahlkampfiidae</taxon>
        <taxon>Naegleria</taxon>
    </lineage>
</organism>
<dbReference type="GO" id="GO:0000309">
    <property type="term" value="F:nicotinamide-nucleotide adenylyltransferase activity"/>
    <property type="evidence" value="ECO:0007669"/>
    <property type="project" value="TreeGrafter"/>
</dbReference>
<dbReference type="InterPro" id="IPR004821">
    <property type="entry name" value="Cyt_trans-like"/>
</dbReference>
<evidence type="ECO:0000313" key="2">
    <source>
        <dbReference type="EMBL" id="EFC44686.1"/>
    </source>
</evidence>
<protein>
    <submittedName>
        <fullName evidence="2">Predicted protein</fullName>
    </submittedName>
</protein>
<dbReference type="EMBL" id="GG738867">
    <property type="protein sequence ID" value="EFC44686.1"/>
    <property type="molecule type" value="Genomic_DNA"/>
</dbReference>
<dbReference type="GO" id="GO:0005634">
    <property type="term" value="C:nucleus"/>
    <property type="evidence" value="ECO:0007669"/>
    <property type="project" value="TreeGrafter"/>
</dbReference>
<keyword evidence="3" id="KW-1185">Reference proteome</keyword>
<dbReference type="SUPFAM" id="SSF52374">
    <property type="entry name" value="Nucleotidylyl transferase"/>
    <property type="match status" value="1"/>
</dbReference>
<dbReference type="AlphaFoldDB" id="D2VEZ0"/>
<dbReference type="PANTHER" id="PTHR31285">
    <property type="entry name" value="NICOTINAMIDE MONONUCLEOTIDE ADENYLYLTRANSFERASE"/>
    <property type="match status" value="1"/>
</dbReference>
<dbReference type="Pfam" id="PF01467">
    <property type="entry name" value="CTP_transf_like"/>
    <property type="match status" value="1"/>
</dbReference>
<dbReference type="KEGG" id="ngr:NAEGRDRAFT_67443"/>
<gene>
    <name evidence="2" type="ORF">NAEGRDRAFT_67443</name>
</gene>
<dbReference type="NCBIfam" id="TIGR00125">
    <property type="entry name" value="cyt_tran_rel"/>
    <property type="match status" value="1"/>
</dbReference>
<dbReference type="InterPro" id="IPR014729">
    <property type="entry name" value="Rossmann-like_a/b/a_fold"/>
</dbReference>
<name>D2VEZ0_NAEGR</name>
<dbReference type="InParanoid" id="D2VEZ0"/>
<feature type="domain" description="Cytidyltransferase-like" evidence="1">
    <location>
        <begin position="231"/>
        <end position="411"/>
    </location>
</feature>
<dbReference type="Gene3D" id="3.40.50.620">
    <property type="entry name" value="HUPs"/>
    <property type="match status" value="1"/>
</dbReference>
<dbReference type="OrthoDB" id="5591297at2759"/>
<dbReference type="GO" id="GO:0016887">
    <property type="term" value="F:ATP hydrolysis activity"/>
    <property type="evidence" value="ECO:0007669"/>
    <property type="project" value="TreeGrafter"/>
</dbReference>